<proteinExistence type="predicted"/>
<accession>A0A5A7PRL0</accession>
<keyword evidence="2" id="KW-1185">Reference proteome</keyword>
<reference evidence="2" key="1">
    <citation type="journal article" date="2019" name="Curr. Biol.">
        <title>Genome Sequence of Striga asiatica Provides Insight into the Evolution of Plant Parasitism.</title>
        <authorList>
            <person name="Yoshida S."/>
            <person name="Kim S."/>
            <person name="Wafula E.K."/>
            <person name="Tanskanen J."/>
            <person name="Kim Y.M."/>
            <person name="Honaas L."/>
            <person name="Yang Z."/>
            <person name="Spallek T."/>
            <person name="Conn C.E."/>
            <person name="Ichihashi Y."/>
            <person name="Cheong K."/>
            <person name="Cui S."/>
            <person name="Der J.P."/>
            <person name="Gundlach H."/>
            <person name="Jiao Y."/>
            <person name="Hori C."/>
            <person name="Ishida J.K."/>
            <person name="Kasahara H."/>
            <person name="Kiba T."/>
            <person name="Kim M.S."/>
            <person name="Koo N."/>
            <person name="Laohavisit A."/>
            <person name="Lee Y.H."/>
            <person name="Lumba S."/>
            <person name="McCourt P."/>
            <person name="Mortimer J.C."/>
            <person name="Mutuku J.M."/>
            <person name="Nomura T."/>
            <person name="Sasaki-Sekimoto Y."/>
            <person name="Seto Y."/>
            <person name="Wang Y."/>
            <person name="Wakatake T."/>
            <person name="Sakakibara H."/>
            <person name="Demura T."/>
            <person name="Yamaguchi S."/>
            <person name="Yoneyama K."/>
            <person name="Manabe R.I."/>
            <person name="Nelson D.C."/>
            <person name="Schulman A.H."/>
            <person name="Timko M.P."/>
            <person name="dePamphilis C.W."/>
            <person name="Choi D."/>
            <person name="Shirasu K."/>
        </authorList>
    </citation>
    <scope>NUCLEOTIDE SEQUENCE [LARGE SCALE GENOMIC DNA]</scope>
    <source>
        <strain evidence="2">cv. UVA1</strain>
    </source>
</reference>
<protein>
    <submittedName>
        <fullName evidence="1">Chaperone DnaJ-domain superfamily protein</fullName>
    </submittedName>
</protein>
<gene>
    <name evidence="1" type="ORF">STAS_11563</name>
</gene>
<dbReference type="Proteomes" id="UP000325081">
    <property type="component" value="Unassembled WGS sequence"/>
</dbReference>
<organism evidence="1 2">
    <name type="scientific">Striga asiatica</name>
    <name type="common">Asiatic witchweed</name>
    <name type="synonym">Buchnera asiatica</name>
    <dbReference type="NCBI Taxonomy" id="4170"/>
    <lineage>
        <taxon>Eukaryota</taxon>
        <taxon>Viridiplantae</taxon>
        <taxon>Streptophyta</taxon>
        <taxon>Embryophyta</taxon>
        <taxon>Tracheophyta</taxon>
        <taxon>Spermatophyta</taxon>
        <taxon>Magnoliopsida</taxon>
        <taxon>eudicotyledons</taxon>
        <taxon>Gunneridae</taxon>
        <taxon>Pentapetalae</taxon>
        <taxon>asterids</taxon>
        <taxon>lamiids</taxon>
        <taxon>Lamiales</taxon>
        <taxon>Orobanchaceae</taxon>
        <taxon>Buchnereae</taxon>
        <taxon>Striga</taxon>
    </lineage>
</organism>
<dbReference type="AlphaFoldDB" id="A0A5A7PRL0"/>
<dbReference type="OrthoDB" id="925342at2759"/>
<name>A0A5A7PRL0_STRAF</name>
<comment type="caution">
    <text evidence="1">The sequence shown here is derived from an EMBL/GenBank/DDBJ whole genome shotgun (WGS) entry which is preliminary data.</text>
</comment>
<dbReference type="EMBL" id="BKCP01004961">
    <property type="protein sequence ID" value="GER35288.1"/>
    <property type="molecule type" value="Genomic_DNA"/>
</dbReference>
<evidence type="ECO:0000313" key="2">
    <source>
        <dbReference type="Proteomes" id="UP000325081"/>
    </source>
</evidence>
<sequence>MLSAPRRIQYESLAGRLSTFNDFLGSPELEGASRAHVKKHSRLCYLSTILLEQINKNESLLKKYKNWDHHHGQSLSNCANQKGKSSFRSEDDLWLERHSHASQSNEICNSMDAKVRNLNTVSSKS</sequence>
<evidence type="ECO:0000313" key="1">
    <source>
        <dbReference type="EMBL" id="GER35288.1"/>
    </source>
</evidence>